<comment type="caution">
    <text evidence="2">The sequence shown here is derived from an EMBL/GenBank/DDBJ whole genome shotgun (WGS) entry which is preliminary data.</text>
</comment>
<name>U2J7R1_9SPHI</name>
<reference evidence="2 3" key="1">
    <citation type="journal article" date="2013" name="Genome Announc.">
        <title>The Draft Genome Sequence of Sphingomonas paucimobilis Strain HER1398 (Proteobacteria), Host to the Giant PAU Phage, Indicates That It Is a Member of the Genus Sphingobacterium (Bacteroidetes).</title>
        <authorList>
            <person name="White R.A.III."/>
            <person name="Suttle C.A."/>
        </authorList>
    </citation>
    <scope>NUCLEOTIDE SEQUENCE [LARGE SCALE GENOMIC DNA]</scope>
    <source>
        <strain evidence="2 3">HER1398</strain>
    </source>
</reference>
<dbReference type="eggNOG" id="ENOG5033VWI">
    <property type="taxonomic scope" value="Bacteria"/>
</dbReference>
<organism evidence="2 3">
    <name type="scientific">Sphingobacterium paucimobilis HER1398</name>
    <dbReference type="NCBI Taxonomy" id="1346330"/>
    <lineage>
        <taxon>Bacteria</taxon>
        <taxon>Pseudomonadati</taxon>
        <taxon>Bacteroidota</taxon>
        <taxon>Sphingobacteriia</taxon>
        <taxon>Sphingobacteriales</taxon>
        <taxon>Sphingobacteriaceae</taxon>
        <taxon>Sphingobacterium</taxon>
    </lineage>
</organism>
<evidence type="ECO:0000313" key="2">
    <source>
        <dbReference type="EMBL" id="ERJ60959.1"/>
    </source>
</evidence>
<dbReference type="STRING" id="1346330.M472_19580"/>
<evidence type="ECO:0000259" key="1">
    <source>
        <dbReference type="Pfam" id="PF16409"/>
    </source>
</evidence>
<feature type="domain" description="DUF5017" evidence="1">
    <location>
        <begin position="2"/>
        <end position="178"/>
    </location>
</feature>
<dbReference type="AlphaFoldDB" id="U2J7R1"/>
<keyword evidence="3" id="KW-1185">Reference proteome</keyword>
<accession>U2J7R1</accession>
<gene>
    <name evidence="2" type="ORF">M472_19580</name>
</gene>
<evidence type="ECO:0000313" key="3">
    <source>
        <dbReference type="Proteomes" id="UP000016584"/>
    </source>
</evidence>
<dbReference type="EMBL" id="ATDL01000004">
    <property type="protein sequence ID" value="ERJ60959.1"/>
    <property type="molecule type" value="Genomic_DNA"/>
</dbReference>
<dbReference type="Pfam" id="PF16409">
    <property type="entry name" value="DUF5017"/>
    <property type="match status" value="1"/>
</dbReference>
<protein>
    <recommendedName>
        <fullName evidence="1">DUF5017 domain-containing protein</fullName>
    </recommendedName>
</protein>
<sequence length="294" mass="32886">MEIEKPSFEVEVIQDEYNAGEPVLFKIASTADYINFYSGELFSDYAHKEGRVAEPGWENIVSFDSQITAGSQKDQLSVLVSSDFNGDYNFDNIKSTAWTDVTDWFALATGNSIISSGAQSLYPLSKDGRPLYFAFRYVTKFQSINGNASRWVVSNFKVQNKSVDAGDLEIINTNNAGFRLVDPFALTHVPSRTTVSKSQISMQGNFYGPDDNGVKQVEDIETEHWVVSKPFTLGEPFQLGPDKPISIKNYATAPVKEYSYTFENPGTYYVTFVASNQSQDNKQEIVRTLKVVVK</sequence>
<dbReference type="Proteomes" id="UP000016584">
    <property type="component" value="Unassembled WGS sequence"/>
</dbReference>
<dbReference type="PATRIC" id="fig|1346330.5.peg.878"/>
<dbReference type="InterPro" id="IPR032185">
    <property type="entry name" value="DUF5017"/>
</dbReference>
<proteinExistence type="predicted"/>